<dbReference type="PANTHER" id="PTHR44329">
    <property type="entry name" value="SERINE/THREONINE-PROTEIN KINASE TNNI3K-RELATED"/>
    <property type="match status" value="1"/>
</dbReference>
<dbReference type="Pfam" id="PF07714">
    <property type="entry name" value="PK_Tyr_Ser-Thr"/>
    <property type="match status" value="1"/>
</dbReference>
<feature type="domain" description="Protein kinase" evidence="1">
    <location>
        <begin position="1"/>
        <end position="147"/>
    </location>
</feature>
<name>A0A6A4H7T1_9AGAR</name>
<dbReference type="OrthoDB" id="3248549at2759"/>
<dbReference type="Gene3D" id="1.10.510.10">
    <property type="entry name" value="Transferase(Phosphotransferase) domain 1"/>
    <property type="match status" value="1"/>
</dbReference>
<sequence>MSRANILVTDDFHCCLADFGLAIAAAESEAWVLSSSTTGSGKGAIQWMAPEYLAEYHSSHTSRDIYAFACTIVEILTQHLPFPDCKTGYLVVSHVKANGRPLRPQSIWCTDKLWDLTTRCWAQNPDNRPTATEVQSNLIHLGSPNHN</sequence>
<accession>A0A6A4H7T1</accession>
<keyword evidence="3" id="KW-1185">Reference proteome</keyword>
<evidence type="ECO:0000259" key="1">
    <source>
        <dbReference type="PROSITE" id="PS50011"/>
    </source>
</evidence>
<evidence type="ECO:0000313" key="2">
    <source>
        <dbReference type="EMBL" id="KAE9393758.1"/>
    </source>
</evidence>
<dbReference type="InterPro" id="IPR051681">
    <property type="entry name" value="Ser/Thr_Kinases-Pseudokinases"/>
</dbReference>
<dbReference type="Proteomes" id="UP000799118">
    <property type="component" value="Unassembled WGS sequence"/>
</dbReference>
<proteinExistence type="predicted"/>
<dbReference type="SUPFAM" id="SSF56112">
    <property type="entry name" value="Protein kinase-like (PK-like)"/>
    <property type="match status" value="1"/>
</dbReference>
<dbReference type="InterPro" id="IPR020635">
    <property type="entry name" value="Tyr_kinase_cat_dom"/>
</dbReference>
<dbReference type="PROSITE" id="PS50011">
    <property type="entry name" value="PROTEIN_KINASE_DOM"/>
    <property type="match status" value="1"/>
</dbReference>
<organism evidence="2 3">
    <name type="scientific">Gymnopus androsaceus JB14</name>
    <dbReference type="NCBI Taxonomy" id="1447944"/>
    <lineage>
        <taxon>Eukaryota</taxon>
        <taxon>Fungi</taxon>
        <taxon>Dikarya</taxon>
        <taxon>Basidiomycota</taxon>
        <taxon>Agaricomycotina</taxon>
        <taxon>Agaricomycetes</taxon>
        <taxon>Agaricomycetidae</taxon>
        <taxon>Agaricales</taxon>
        <taxon>Marasmiineae</taxon>
        <taxon>Omphalotaceae</taxon>
        <taxon>Gymnopus</taxon>
    </lineage>
</organism>
<dbReference type="InterPro" id="IPR011009">
    <property type="entry name" value="Kinase-like_dom_sf"/>
</dbReference>
<gene>
    <name evidence="2" type="ORF">BT96DRAFT_1050331</name>
</gene>
<dbReference type="InterPro" id="IPR000719">
    <property type="entry name" value="Prot_kinase_dom"/>
</dbReference>
<dbReference type="InterPro" id="IPR001245">
    <property type="entry name" value="Ser-Thr/Tyr_kinase_cat_dom"/>
</dbReference>
<dbReference type="GO" id="GO:0005524">
    <property type="term" value="F:ATP binding"/>
    <property type="evidence" value="ECO:0007669"/>
    <property type="project" value="InterPro"/>
</dbReference>
<keyword evidence="2" id="KW-0808">Transferase</keyword>
<evidence type="ECO:0000313" key="3">
    <source>
        <dbReference type="Proteomes" id="UP000799118"/>
    </source>
</evidence>
<dbReference type="GO" id="GO:0004713">
    <property type="term" value="F:protein tyrosine kinase activity"/>
    <property type="evidence" value="ECO:0007669"/>
    <property type="project" value="InterPro"/>
</dbReference>
<keyword evidence="2" id="KW-0418">Kinase</keyword>
<dbReference type="SMART" id="SM00219">
    <property type="entry name" value="TyrKc"/>
    <property type="match status" value="1"/>
</dbReference>
<dbReference type="AlphaFoldDB" id="A0A6A4H7T1"/>
<dbReference type="PANTHER" id="PTHR44329:SF214">
    <property type="entry name" value="PROTEIN KINASE DOMAIN-CONTAINING PROTEIN"/>
    <property type="match status" value="1"/>
</dbReference>
<dbReference type="EMBL" id="ML769565">
    <property type="protein sequence ID" value="KAE9393758.1"/>
    <property type="molecule type" value="Genomic_DNA"/>
</dbReference>
<protein>
    <submittedName>
        <fullName evidence="2">Kinase-like protein</fullName>
    </submittedName>
</protein>
<reference evidence="2" key="1">
    <citation type="journal article" date="2019" name="Environ. Microbiol.">
        <title>Fungal ecological strategies reflected in gene transcription - a case study of two litter decomposers.</title>
        <authorList>
            <person name="Barbi F."/>
            <person name="Kohler A."/>
            <person name="Barry K."/>
            <person name="Baskaran P."/>
            <person name="Daum C."/>
            <person name="Fauchery L."/>
            <person name="Ihrmark K."/>
            <person name="Kuo A."/>
            <person name="LaButti K."/>
            <person name="Lipzen A."/>
            <person name="Morin E."/>
            <person name="Grigoriev I.V."/>
            <person name="Henrissat B."/>
            <person name="Lindahl B."/>
            <person name="Martin F."/>
        </authorList>
    </citation>
    <scope>NUCLEOTIDE SEQUENCE</scope>
    <source>
        <strain evidence="2">JB14</strain>
    </source>
</reference>
<dbReference type="GO" id="GO:0004674">
    <property type="term" value="F:protein serine/threonine kinase activity"/>
    <property type="evidence" value="ECO:0007669"/>
    <property type="project" value="TreeGrafter"/>
</dbReference>